<accession>A0ABX0M8T4</accession>
<gene>
    <name evidence="3" type="ORF">F1609_24940</name>
</gene>
<dbReference type="Pfam" id="PF07007">
    <property type="entry name" value="LprI"/>
    <property type="match status" value="1"/>
</dbReference>
<proteinExistence type="predicted"/>
<evidence type="ECO:0000256" key="1">
    <source>
        <dbReference type="SAM" id="SignalP"/>
    </source>
</evidence>
<reference evidence="3 4" key="1">
    <citation type="submission" date="2019-09" db="EMBL/GenBank/DDBJ databases">
        <title>Taxonomy of Antarctic Massilia spp.: description of Massilia rubra sp. nov., Massilia aquatica sp. nov., Massilia mucilaginosa sp. nov., Massilia frigida sp. nov. isolated from streams, lakes and regoliths.</title>
        <authorList>
            <person name="Holochova P."/>
            <person name="Sedlacek I."/>
            <person name="Kralova S."/>
            <person name="Maslanova I."/>
            <person name="Busse H.-J."/>
            <person name="Stankova E."/>
            <person name="Vrbovska V."/>
            <person name="Kovarovic V."/>
            <person name="Bartak M."/>
            <person name="Svec P."/>
            <person name="Pantucek R."/>
        </authorList>
    </citation>
    <scope>NUCLEOTIDE SEQUENCE [LARGE SCALE GENOMIC DNA]</scope>
    <source>
        <strain evidence="3 4">CCM 8693</strain>
    </source>
</reference>
<protein>
    <submittedName>
        <fullName evidence="3">DUF1311 domain-containing protein</fullName>
    </submittedName>
</protein>
<keyword evidence="4" id="KW-1185">Reference proteome</keyword>
<feature type="signal peptide" evidence="1">
    <location>
        <begin position="1"/>
        <end position="18"/>
    </location>
</feature>
<keyword evidence="1" id="KW-0732">Signal</keyword>
<comment type="caution">
    <text evidence="3">The sequence shown here is derived from an EMBL/GenBank/DDBJ whole genome shotgun (WGS) entry which is preliminary data.</text>
</comment>
<organism evidence="3 4">
    <name type="scientific">Massilia aquatica</name>
    <dbReference type="NCBI Taxonomy" id="2609000"/>
    <lineage>
        <taxon>Bacteria</taxon>
        <taxon>Pseudomonadati</taxon>
        <taxon>Pseudomonadota</taxon>
        <taxon>Betaproteobacteria</taxon>
        <taxon>Burkholderiales</taxon>
        <taxon>Oxalobacteraceae</taxon>
        <taxon>Telluria group</taxon>
        <taxon>Massilia</taxon>
    </lineage>
</organism>
<dbReference type="Proteomes" id="UP000819052">
    <property type="component" value="Unassembled WGS sequence"/>
</dbReference>
<dbReference type="RefSeq" id="WP_167079366.1">
    <property type="nucleotide sequence ID" value="NZ_VVIW01000019.1"/>
</dbReference>
<dbReference type="InterPro" id="IPR009739">
    <property type="entry name" value="LprI-like_N"/>
</dbReference>
<evidence type="ECO:0000259" key="2">
    <source>
        <dbReference type="Pfam" id="PF07007"/>
    </source>
</evidence>
<evidence type="ECO:0000313" key="3">
    <source>
        <dbReference type="EMBL" id="NHZ43392.1"/>
    </source>
</evidence>
<feature type="chain" id="PRO_5047189744" evidence="1">
    <location>
        <begin position="19"/>
        <end position="150"/>
    </location>
</feature>
<feature type="domain" description="Lysozyme inhibitor LprI-like N-terminal" evidence="2">
    <location>
        <begin position="57"/>
        <end position="139"/>
    </location>
</feature>
<sequence length="150" mass="16428">MKTVLLLIALLCATLARAEAPVNQWLVAAVAKEMGKPASEIRKSVAAKTCEGRINPIEECMSVKLAAGEIRMRSQYARAHKRLPDARDRDRLARAQQAWIIFRGASCDYEAGTMEDGRSSSVEESACKSSMTEARITTLRAYAECGSDDC</sequence>
<evidence type="ECO:0000313" key="4">
    <source>
        <dbReference type="Proteomes" id="UP000819052"/>
    </source>
</evidence>
<dbReference type="EMBL" id="VVIW01000019">
    <property type="protein sequence ID" value="NHZ43392.1"/>
    <property type="molecule type" value="Genomic_DNA"/>
</dbReference>
<dbReference type="Gene3D" id="1.20.1270.180">
    <property type="match status" value="1"/>
</dbReference>
<name>A0ABX0M8T4_9BURK</name>